<dbReference type="Proteomes" id="UP000324222">
    <property type="component" value="Unassembled WGS sequence"/>
</dbReference>
<feature type="compositionally biased region" description="Basic and acidic residues" evidence="1">
    <location>
        <begin position="20"/>
        <end position="33"/>
    </location>
</feature>
<gene>
    <name evidence="2" type="ORF">E2C01_035289</name>
</gene>
<comment type="caution">
    <text evidence="2">The sequence shown here is derived from an EMBL/GenBank/DDBJ whole genome shotgun (WGS) entry which is preliminary data.</text>
</comment>
<reference evidence="2 3" key="1">
    <citation type="submission" date="2019-05" db="EMBL/GenBank/DDBJ databases">
        <title>Another draft genome of Portunus trituberculatus and its Hox gene families provides insights of decapod evolution.</title>
        <authorList>
            <person name="Jeong J.-H."/>
            <person name="Song I."/>
            <person name="Kim S."/>
            <person name="Choi T."/>
            <person name="Kim D."/>
            <person name="Ryu S."/>
            <person name="Kim W."/>
        </authorList>
    </citation>
    <scope>NUCLEOTIDE SEQUENCE [LARGE SCALE GENOMIC DNA]</scope>
    <source>
        <tissue evidence="2">Muscle</tissue>
    </source>
</reference>
<accession>A0A5B7F8Y6</accession>
<evidence type="ECO:0000313" key="2">
    <source>
        <dbReference type="EMBL" id="MPC41689.1"/>
    </source>
</evidence>
<evidence type="ECO:0000313" key="3">
    <source>
        <dbReference type="Proteomes" id="UP000324222"/>
    </source>
</evidence>
<feature type="region of interest" description="Disordered" evidence="1">
    <location>
        <begin position="1"/>
        <end position="33"/>
    </location>
</feature>
<keyword evidence="3" id="KW-1185">Reference proteome</keyword>
<evidence type="ECO:0000256" key="1">
    <source>
        <dbReference type="SAM" id="MobiDB-lite"/>
    </source>
</evidence>
<proteinExistence type="predicted"/>
<protein>
    <submittedName>
        <fullName evidence="2">Uncharacterized protein</fullName>
    </submittedName>
</protein>
<name>A0A5B7F8Y6_PORTR</name>
<dbReference type="EMBL" id="VSRR010005150">
    <property type="protein sequence ID" value="MPC41689.1"/>
    <property type="molecule type" value="Genomic_DNA"/>
</dbReference>
<organism evidence="2 3">
    <name type="scientific">Portunus trituberculatus</name>
    <name type="common">Swimming crab</name>
    <name type="synonym">Neptunus trituberculatus</name>
    <dbReference type="NCBI Taxonomy" id="210409"/>
    <lineage>
        <taxon>Eukaryota</taxon>
        <taxon>Metazoa</taxon>
        <taxon>Ecdysozoa</taxon>
        <taxon>Arthropoda</taxon>
        <taxon>Crustacea</taxon>
        <taxon>Multicrustacea</taxon>
        <taxon>Malacostraca</taxon>
        <taxon>Eumalacostraca</taxon>
        <taxon>Eucarida</taxon>
        <taxon>Decapoda</taxon>
        <taxon>Pleocyemata</taxon>
        <taxon>Brachyura</taxon>
        <taxon>Eubrachyura</taxon>
        <taxon>Portunoidea</taxon>
        <taxon>Portunidae</taxon>
        <taxon>Portuninae</taxon>
        <taxon>Portunus</taxon>
    </lineage>
</organism>
<sequence length="141" mass="15948">MVQDMTPQEHSTSYTLNTVSKEDSRDHLLEEGDWRPRGRGCVRGCLGVEGILGGEESGVRNWARAMRSRKPSSWRRDKALWRVSSGRMDGTPPRPSRSATQGKSYYCDTQLFSAMLDKFDFRNRSVHHGVDTLQASLSSKI</sequence>
<feature type="compositionally biased region" description="Polar residues" evidence="1">
    <location>
        <begin position="1"/>
        <end position="19"/>
    </location>
</feature>
<dbReference type="AlphaFoldDB" id="A0A5B7F8Y6"/>